<evidence type="ECO:0000313" key="10">
    <source>
        <dbReference type="EMBL" id="GGM38833.1"/>
    </source>
</evidence>
<keyword evidence="11" id="KW-1185">Reference proteome</keyword>
<dbReference type="Gene3D" id="1.20.1510.10">
    <property type="entry name" value="Cation efflux protein transmembrane domain"/>
    <property type="match status" value="1"/>
</dbReference>
<dbReference type="Pfam" id="PF01545">
    <property type="entry name" value="Cation_efflux"/>
    <property type="match status" value="1"/>
</dbReference>
<reference evidence="10" key="2">
    <citation type="submission" date="2020-09" db="EMBL/GenBank/DDBJ databases">
        <authorList>
            <person name="Sun Q."/>
            <person name="Zhou Y."/>
        </authorList>
    </citation>
    <scope>NUCLEOTIDE SEQUENCE</scope>
    <source>
        <strain evidence="10">CGMCC 4.5737</strain>
    </source>
</reference>
<dbReference type="GO" id="GO:0005886">
    <property type="term" value="C:plasma membrane"/>
    <property type="evidence" value="ECO:0007669"/>
    <property type="project" value="TreeGrafter"/>
</dbReference>
<accession>A0A8J3FUV9</accession>
<feature type="domain" description="Cation efflux protein cytoplasmic" evidence="9">
    <location>
        <begin position="247"/>
        <end position="322"/>
    </location>
</feature>
<dbReference type="SUPFAM" id="SSF161111">
    <property type="entry name" value="Cation efflux protein transmembrane domain-like"/>
    <property type="match status" value="1"/>
</dbReference>
<dbReference type="GO" id="GO:0015341">
    <property type="term" value="F:zinc efflux antiporter activity"/>
    <property type="evidence" value="ECO:0007669"/>
    <property type="project" value="TreeGrafter"/>
</dbReference>
<name>A0A8J3FUV9_9PSEU</name>
<feature type="transmembrane region" description="Helical" evidence="7">
    <location>
        <begin position="118"/>
        <end position="138"/>
    </location>
</feature>
<dbReference type="InterPro" id="IPR036837">
    <property type="entry name" value="Cation_efflux_CTD_sf"/>
</dbReference>
<evidence type="ECO:0000256" key="3">
    <source>
        <dbReference type="ARBA" id="ARBA00022448"/>
    </source>
</evidence>
<keyword evidence="5 7" id="KW-1133">Transmembrane helix</keyword>
<dbReference type="Pfam" id="PF16916">
    <property type="entry name" value="ZT_dimer"/>
    <property type="match status" value="1"/>
</dbReference>
<evidence type="ECO:0000313" key="11">
    <source>
        <dbReference type="Proteomes" id="UP000637578"/>
    </source>
</evidence>
<dbReference type="Proteomes" id="UP000637578">
    <property type="component" value="Unassembled WGS sequence"/>
</dbReference>
<evidence type="ECO:0000256" key="5">
    <source>
        <dbReference type="ARBA" id="ARBA00022989"/>
    </source>
</evidence>
<evidence type="ECO:0000256" key="2">
    <source>
        <dbReference type="ARBA" id="ARBA00008114"/>
    </source>
</evidence>
<dbReference type="InterPro" id="IPR050291">
    <property type="entry name" value="CDF_Transporter"/>
</dbReference>
<evidence type="ECO:0000259" key="8">
    <source>
        <dbReference type="Pfam" id="PF01545"/>
    </source>
</evidence>
<dbReference type="Gene3D" id="3.30.70.1350">
    <property type="entry name" value="Cation efflux protein, cytoplasmic domain"/>
    <property type="match status" value="1"/>
</dbReference>
<dbReference type="GO" id="GO:0015086">
    <property type="term" value="F:cadmium ion transmembrane transporter activity"/>
    <property type="evidence" value="ECO:0007669"/>
    <property type="project" value="TreeGrafter"/>
</dbReference>
<keyword evidence="4 7" id="KW-0812">Transmembrane</keyword>
<protein>
    <submittedName>
        <fullName evidence="10">Cation efflux system protein</fullName>
    </submittedName>
</protein>
<reference evidence="10" key="1">
    <citation type="journal article" date="2014" name="Int. J. Syst. Evol. Microbiol.">
        <title>Complete genome sequence of Corynebacterium casei LMG S-19264T (=DSM 44701T), isolated from a smear-ripened cheese.</title>
        <authorList>
            <consortium name="US DOE Joint Genome Institute (JGI-PGF)"/>
            <person name="Walter F."/>
            <person name="Albersmeier A."/>
            <person name="Kalinowski J."/>
            <person name="Ruckert C."/>
        </authorList>
    </citation>
    <scope>NUCLEOTIDE SEQUENCE</scope>
    <source>
        <strain evidence="10">CGMCC 4.5737</strain>
    </source>
</reference>
<keyword evidence="3" id="KW-0813">Transport</keyword>
<evidence type="ECO:0000256" key="7">
    <source>
        <dbReference type="SAM" id="Phobius"/>
    </source>
</evidence>
<comment type="similarity">
    <text evidence="2">Belongs to the cation diffusion facilitator (CDF) transporter (TC 2.A.4) family.</text>
</comment>
<dbReference type="InterPro" id="IPR027469">
    <property type="entry name" value="Cation_efflux_TMD_sf"/>
</dbReference>
<feature type="transmembrane region" description="Helical" evidence="7">
    <location>
        <begin position="53"/>
        <end position="74"/>
    </location>
</feature>
<feature type="transmembrane region" description="Helical" evidence="7">
    <location>
        <begin position="150"/>
        <end position="168"/>
    </location>
</feature>
<dbReference type="PANTHER" id="PTHR43840:SF15">
    <property type="entry name" value="MITOCHONDRIAL METAL TRANSPORTER 1-RELATED"/>
    <property type="match status" value="1"/>
</dbReference>
<evidence type="ECO:0000256" key="6">
    <source>
        <dbReference type="ARBA" id="ARBA00023136"/>
    </source>
</evidence>
<dbReference type="PANTHER" id="PTHR43840">
    <property type="entry name" value="MITOCHONDRIAL METAL TRANSPORTER 1-RELATED"/>
    <property type="match status" value="1"/>
</dbReference>
<dbReference type="InterPro" id="IPR027470">
    <property type="entry name" value="Cation_efflux_CTD"/>
</dbReference>
<comment type="caution">
    <text evidence="10">The sequence shown here is derived from an EMBL/GenBank/DDBJ whole genome shotgun (WGS) entry which is preliminary data.</text>
</comment>
<gene>
    <name evidence="10" type="ORF">GCM10012275_07180</name>
</gene>
<dbReference type="GO" id="GO:0015093">
    <property type="term" value="F:ferrous iron transmembrane transporter activity"/>
    <property type="evidence" value="ECO:0007669"/>
    <property type="project" value="TreeGrafter"/>
</dbReference>
<dbReference type="EMBL" id="BMMK01000002">
    <property type="protein sequence ID" value="GGM38833.1"/>
    <property type="molecule type" value="Genomic_DNA"/>
</dbReference>
<evidence type="ECO:0000256" key="4">
    <source>
        <dbReference type="ARBA" id="ARBA00022692"/>
    </source>
</evidence>
<comment type="subcellular location">
    <subcellularLocation>
        <location evidence="1">Membrane</location>
        <topology evidence="1">Multi-pass membrane protein</topology>
    </subcellularLocation>
</comment>
<feature type="domain" description="Cation efflux protein transmembrane" evidence="8">
    <location>
        <begin position="52"/>
        <end position="240"/>
    </location>
</feature>
<keyword evidence="6 7" id="KW-0472">Membrane</keyword>
<evidence type="ECO:0000259" key="9">
    <source>
        <dbReference type="Pfam" id="PF16916"/>
    </source>
</evidence>
<dbReference type="InterPro" id="IPR002524">
    <property type="entry name" value="Cation_efflux"/>
</dbReference>
<organism evidence="10 11">
    <name type="scientific">Longimycelium tulufanense</name>
    <dbReference type="NCBI Taxonomy" id="907463"/>
    <lineage>
        <taxon>Bacteria</taxon>
        <taxon>Bacillati</taxon>
        <taxon>Actinomycetota</taxon>
        <taxon>Actinomycetes</taxon>
        <taxon>Pseudonocardiales</taxon>
        <taxon>Pseudonocardiaceae</taxon>
        <taxon>Longimycelium</taxon>
    </lineage>
</organism>
<evidence type="ECO:0000256" key="1">
    <source>
        <dbReference type="ARBA" id="ARBA00004141"/>
    </source>
</evidence>
<feature type="transmembrane region" description="Helical" evidence="7">
    <location>
        <begin position="220"/>
        <end position="238"/>
    </location>
</feature>
<sequence length="340" mass="35501">MIGAMTGHGHGHRVGLLARVRHALTPHSHDIADRVDEQATADRRGMRTVWGSFAVLMLTALVQAVVVLLTGSVALLSDTLHNAADALSAVPIAIAFLLGRRAATRRFTYGFGRAEDLAGLVVVGLIALSAVLAAVEAARRLAQPQQVRHVPAVAAAAVLGFAGNEIVARWRIRVGRRIGSAALVADGLHARADGFTSLAVLLAAGGAAVGWSWVDPVVGLAVAAVILVVLVGAARGVLGRLLDAAEPAEVDTARRLAAATPGVLGVEQVRLRWSGHGQLAELTVVVDRGASLVEAHRIAHDVEHRLLHGLHRALRAHVHPHPAPLAGVDDHALVAHHNRS</sequence>
<dbReference type="InterPro" id="IPR058533">
    <property type="entry name" value="Cation_efflux_TM"/>
</dbReference>
<dbReference type="GO" id="GO:0006882">
    <property type="term" value="P:intracellular zinc ion homeostasis"/>
    <property type="evidence" value="ECO:0007669"/>
    <property type="project" value="TreeGrafter"/>
</dbReference>
<feature type="transmembrane region" description="Helical" evidence="7">
    <location>
        <begin position="80"/>
        <end position="98"/>
    </location>
</feature>
<dbReference type="SUPFAM" id="SSF160240">
    <property type="entry name" value="Cation efflux protein cytoplasmic domain-like"/>
    <property type="match status" value="1"/>
</dbReference>
<feature type="transmembrane region" description="Helical" evidence="7">
    <location>
        <begin position="195"/>
        <end position="214"/>
    </location>
</feature>
<dbReference type="AlphaFoldDB" id="A0A8J3FUV9"/>
<dbReference type="FunFam" id="1.20.1510.10:FF:000006">
    <property type="entry name" value="Divalent cation efflux transporter"/>
    <property type="match status" value="1"/>
</dbReference>
<proteinExistence type="inferred from homology"/>
<dbReference type="NCBIfam" id="TIGR01297">
    <property type="entry name" value="CDF"/>
    <property type="match status" value="1"/>
</dbReference>